<feature type="transmembrane region" description="Helical" evidence="1">
    <location>
        <begin position="46"/>
        <end position="71"/>
    </location>
</feature>
<protein>
    <submittedName>
        <fullName evidence="2">Uncharacterized protein</fullName>
    </submittedName>
</protein>
<evidence type="ECO:0000256" key="1">
    <source>
        <dbReference type="SAM" id="Phobius"/>
    </source>
</evidence>
<keyword evidence="3" id="KW-1185">Reference proteome</keyword>
<proteinExistence type="predicted"/>
<dbReference type="Proteomes" id="UP001649230">
    <property type="component" value="Chromosome"/>
</dbReference>
<sequence length="310" mass="35666">MSKNKEGLASQAKNFINNPLGIIGLFLVLVDGIAGMVIILSKLNVILNLLLVLFIIGFPLVVLRVFFILVVKYHKNLYAPKDYNDEGNFVRTFDPNTNQVVQSEKETEQVESTSNRTEELLVIKETIKNIVSIQEAILHKVNRDENVIEIEKELQKNINMDMEKIINKRKQRFTIEISNLEGSQVLVDALDVLGYESEIYYSVLRENRRVNYFDSKEEHSAIWLGNNVPLKDAIEVIKASKLVFPHLRYIHLSNDTKGDPPNFIHKQIYIGGSTSTADNYGLTEMSDEDFLKLYECKRKTDFHSFIKSFY</sequence>
<keyword evidence="1" id="KW-0812">Transmembrane</keyword>
<name>A0ABY3SP87_9BACL</name>
<keyword evidence="1" id="KW-0472">Membrane</keyword>
<gene>
    <name evidence="2" type="ORF">L0M14_10625</name>
</gene>
<feature type="transmembrane region" description="Helical" evidence="1">
    <location>
        <begin position="20"/>
        <end position="40"/>
    </location>
</feature>
<organism evidence="2 3">
    <name type="scientific">Paenibacillus hexagrammi</name>
    <dbReference type="NCBI Taxonomy" id="2908839"/>
    <lineage>
        <taxon>Bacteria</taxon>
        <taxon>Bacillati</taxon>
        <taxon>Bacillota</taxon>
        <taxon>Bacilli</taxon>
        <taxon>Bacillales</taxon>
        <taxon>Paenibacillaceae</taxon>
        <taxon>Paenibacillus</taxon>
    </lineage>
</organism>
<evidence type="ECO:0000313" key="3">
    <source>
        <dbReference type="Proteomes" id="UP001649230"/>
    </source>
</evidence>
<accession>A0ABY3SP87</accession>
<keyword evidence="1" id="KW-1133">Transmembrane helix</keyword>
<reference evidence="2 3" key="1">
    <citation type="journal article" date="2024" name="Int. J. Syst. Evol. Microbiol.">
        <title>Paenibacillus hexagrammi sp. nov., a novel bacterium isolated from the gut content of Hexagrammos agrammus.</title>
        <authorList>
            <person name="Jung H.K."/>
            <person name="Kim D.G."/>
            <person name="Zin H."/>
            <person name="Park J."/>
            <person name="Jung H."/>
            <person name="Kim Y.O."/>
            <person name="Kong H.J."/>
            <person name="Kim J.W."/>
            <person name="Kim Y.S."/>
        </authorList>
    </citation>
    <scope>NUCLEOTIDE SEQUENCE [LARGE SCALE GENOMIC DNA]</scope>
    <source>
        <strain evidence="2 3">YPD9-1</strain>
    </source>
</reference>
<evidence type="ECO:0000313" key="2">
    <source>
        <dbReference type="EMBL" id="UJF35509.1"/>
    </source>
</evidence>
<dbReference type="EMBL" id="CP090978">
    <property type="protein sequence ID" value="UJF35509.1"/>
    <property type="molecule type" value="Genomic_DNA"/>
</dbReference>
<dbReference type="RefSeq" id="WP_235122074.1">
    <property type="nucleotide sequence ID" value="NZ_CP090978.1"/>
</dbReference>